<dbReference type="EMBL" id="JALJOV010000251">
    <property type="protein sequence ID" value="KAK9865417.1"/>
    <property type="molecule type" value="Genomic_DNA"/>
</dbReference>
<evidence type="ECO:0000313" key="5">
    <source>
        <dbReference type="Proteomes" id="UP001485043"/>
    </source>
</evidence>
<name>A0AAW1T8M4_9CHLO</name>
<sequence length="129" mass="14770">MNQGEPLQGHYRYTKLKDLNKGTYGFVQLALDRLTGDQVAIKFIPRGEKITKYVEREIVNHSHLLHPHIIKFEEVFLTSNHLAIVMEFAPGGDMYQHVKVISAQGCLEQARSNLPDDKQDLKTSCQIHK</sequence>
<dbReference type="GO" id="GO:0005737">
    <property type="term" value="C:cytoplasm"/>
    <property type="evidence" value="ECO:0007669"/>
    <property type="project" value="TreeGrafter"/>
</dbReference>
<feature type="domain" description="Protein kinase" evidence="3">
    <location>
        <begin position="13"/>
        <end position="129"/>
    </location>
</feature>
<dbReference type="PROSITE" id="PS50011">
    <property type="entry name" value="PROTEIN_KINASE_DOM"/>
    <property type="match status" value="1"/>
</dbReference>
<dbReference type="PANTHER" id="PTHR24346:SF92">
    <property type="entry name" value="SNF1-RELATED PROTEIN KINASE 2.6"/>
    <property type="match status" value="1"/>
</dbReference>
<dbReference type="AlphaFoldDB" id="A0AAW1T8M4"/>
<dbReference type="InterPro" id="IPR011009">
    <property type="entry name" value="Kinase-like_dom_sf"/>
</dbReference>
<dbReference type="GO" id="GO:0035556">
    <property type="term" value="P:intracellular signal transduction"/>
    <property type="evidence" value="ECO:0007669"/>
    <property type="project" value="TreeGrafter"/>
</dbReference>
<keyword evidence="2" id="KW-0067">ATP-binding</keyword>
<evidence type="ECO:0000256" key="2">
    <source>
        <dbReference type="ARBA" id="ARBA00022840"/>
    </source>
</evidence>
<reference evidence="4 5" key="1">
    <citation type="journal article" date="2024" name="Nat. Commun.">
        <title>Phylogenomics reveals the evolutionary origins of lichenization in chlorophyte algae.</title>
        <authorList>
            <person name="Puginier C."/>
            <person name="Libourel C."/>
            <person name="Otte J."/>
            <person name="Skaloud P."/>
            <person name="Haon M."/>
            <person name="Grisel S."/>
            <person name="Petersen M."/>
            <person name="Berrin J.G."/>
            <person name="Delaux P.M."/>
            <person name="Dal Grande F."/>
            <person name="Keller J."/>
        </authorList>
    </citation>
    <scope>NUCLEOTIDE SEQUENCE [LARGE SCALE GENOMIC DNA]</scope>
    <source>
        <strain evidence="4 5">SAG 2523</strain>
    </source>
</reference>
<dbReference type="SUPFAM" id="SSF56112">
    <property type="entry name" value="Protein kinase-like (PK-like)"/>
    <property type="match status" value="1"/>
</dbReference>
<evidence type="ECO:0000259" key="3">
    <source>
        <dbReference type="PROSITE" id="PS50011"/>
    </source>
</evidence>
<accession>A0AAW1T8M4</accession>
<organism evidence="4 5">
    <name type="scientific">Apatococcus fuscideae</name>
    <dbReference type="NCBI Taxonomy" id="2026836"/>
    <lineage>
        <taxon>Eukaryota</taxon>
        <taxon>Viridiplantae</taxon>
        <taxon>Chlorophyta</taxon>
        <taxon>core chlorophytes</taxon>
        <taxon>Trebouxiophyceae</taxon>
        <taxon>Chlorellales</taxon>
        <taxon>Chlorellaceae</taxon>
        <taxon>Apatococcus</taxon>
    </lineage>
</organism>
<dbReference type="SMART" id="SM00220">
    <property type="entry name" value="S_TKc"/>
    <property type="match status" value="1"/>
</dbReference>
<dbReference type="InterPro" id="IPR000719">
    <property type="entry name" value="Prot_kinase_dom"/>
</dbReference>
<proteinExistence type="predicted"/>
<comment type="caution">
    <text evidence="4">The sequence shown here is derived from an EMBL/GenBank/DDBJ whole genome shotgun (WGS) entry which is preliminary data.</text>
</comment>
<keyword evidence="5" id="KW-1185">Reference proteome</keyword>
<evidence type="ECO:0000313" key="4">
    <source>
        <dbReference type="EMBL" id="KAK9865417.1"/>
    </source>
</evidence>
<dbReference type="Proteomes" id="UP001485043">
    <property type="component" value="Unassembled WGS sequence"/>
</dbReference>
<dbReference type="Gene3D" id="3.30.200.20">
    <property type="entry name" value="Phosphorylase Kinase, domain 1"/>
    <property type="match status" value="1"/>
</dbReference>
<gene>
    <name evidence="4" type="ORF">WJX84_011819</name>
</gene>
<dbReference type="FunFam" id="3.30.200.20:FF:001075">
    <property type="entry name" value="Snf1-like protein kinase"/>
    <property type="match status" value="1"/>
</dbReference>
<evidence type="ECO:0000256" key="1">
    <source>
        <dbReference type="ARBA" id="ARBA00022741"/>
    </source>
</evidence>
<keyword evidence="1" id="KW-0547">Nucleotide-binding</keyword>
<dbReference type="Pfam" id="PF00069">
    <property type="entry name" value="Pkinase"/>
    <property type="match status" value="1"/>
</dbReference>
<dbReference type="GO" id="GO:0004674">
    <property type="term" value="F:protein serine/threonine kinase activity"/>
    <property type="evidence" value="ECO:0007669"/>
    <property type="project" value="TreeGrafter"/>
</dbReference>
<protein>
    <recommendedName>
        <fullName evidence="3">Protein kinase domain-containing protein</fullName>
    </recommendedName>
</protein>
<dbReference type="PANTHER" id="PTHR24346">
    <property type="entry name" value="MAP/MICROTUBULE AFFINITY-REGULATING KINASE"/>
    <property type="match status" value="1"/>
</dbReference>
<dbReference type="GO" id="GO:0005524">
    <property type="term" value="F:ATP binding"/>
    <property type="evidence" value="ECO:0007669"/>
    <property type="project" value="UniProtKB-KW"/>
</dbReference>